<sequence>MGASVAKVDGVRGPVEGEWVLGGGDCIGGRRRKMSVNLGFFRIGSTPSALPLVWVIFGLACRGSSPMILNPMFATNVRLAGGVDGFLSIFFREYRFTCFAG</sequence>
<keyword evidence="3" id="KW-1185">Reference proteome</keyword>
<dbReference type="Proteomes" id="UP001420932">
    <property type="component" value="Unassembled WGS sequence"/>
</dbReference>
<feature type="transmembrane region" description="Helical" evidence="1">
    <location>
        <begin position="40"/>
        <end position="60"/>
    </location>
</feature>
<dbReference type="EMBL" id="JBBNAF010000001">
    <property type="protein sequence ID" value="KAK9169342.1"/>
    <property type="molecule type" value="Genomic_DNA"/>
</dbReference>
<comment type="caution">
    <text evidence="2">The sequence shown here is derived from an EMBL/GenBank/DDBJ whole genome shotgun (WGS) entry which is preliminary data.</text>
</comment>
<accession>A0AAP0Q6B6</accession>
<evidence type="ECO:0000313" key="3">
    <source>
        <dbReference type="Proteomes" id="UP001420932"/>
    </source>
</evidence>
<proteinExistence type="predicted"/>
<organism evidence="2 3">
    <name type="scientific">Stephania yunnanensis</name>
    <dbReference type="NCBI Taxonomy" id="152371"/>
    <lineage>
        <taxon>Eukaryota</taxon>
        <taxon>Viridiplantae</taxon>
        <taxon>Streptophyta</taxon>
        <taxon>Embryophyta</taxon>
        <taxon>Tracheophyta</taxon>
        <taxon>Spermatophyta</taxon>
        <taxon>Magnoliopsida</taxon>
        <taxon>Ranunculales</taxon>
        <taxon>Menispermaceae</taxon>
        <taxon>Menispermoideae</taxon>
        <taxon>Cissampelideae</taxon>
        <taxon>Stephania</taxon>
    </lineage>
</organism>
<reference evidence="2 3" key="1">
    <citation type="submission" date="2024-01" db="EMBL/GenBank/DDBJ databases">
        <title>Genome assemblies of Stephania.</title>
        <authorList>
            <person name="Yang L."/>
        </authorList>
    </citation>
    <scope>NUCLEOTIDE SEQUENCE [LARGE SCALE GENOMIC DNA]</scope>
    <source>
        <strain evidence="2">YNDBR</strain>
        <tissue evidence="2">Leaf</tissue>
    </source>
</reference>
<keyword evidence="1" id="KW-0472">Membrane</keyword>
<keyword evidence="1" id="KW-1133">Transmembrane helix</keyword>
<protein>
    <submittedName>
        <fullName evidence="2">Uncharacterized protein</fullName>
    </submittedName>
</protein>
<keyword evidence="1" id="KW-0812">Transmembrane</keyword>
<evidence type="ECO:0000313" key="2">
    <source>
        <dbReference type="EMBL" id="KAK9169342.1"/>
    </source>
</evidence>
<evidence type="ECO:0000256" key="1">
    <source>
        <dbReference type="SAM" id="Phobius"/>
    </source>
</evidence>
<dbReference type="AlphaFoldDB" id="A0AAP0Q6B6"/>
<name>A0AAP0Q6B6_9MAGN</name>
<gene>
    <name evidence="2" type="ORF">Syun_001482</name>
</gene>